<dbReference type="AlphaFoldDB" id="A0A132NNZ6"/>
<organism evidence="1 2">
    <name type="scientific">Giardia duodenalis assemblage B</name>
    <dbReference type="NCBI Taxonomy" id="1394984"/>
    <lineage>
        <taxon>Eukaryota</taxon>
        <taxon>Metamonada</taxon>
        <taxon>Diplomonadida</taxon>
        <taxon>Hexamitidae</taxon>
        <taxon>Giardiinae</taxon>
        <taxon>Giardia</taxon>
    </lineage>
</organism>
<gene>
    <name evidence="1" type="ORF">QR46_4338</name>
</gene>
<sequence length="108" mass="11969">MPAYTGSVVTVSAILGIDFSQECQFTSTQRSLFEEKVSNQLWDVMQKRMTCRPTFTPVNHMVELKKQVQKIIKFAIKKIALAAHGSHKLPKSVAAVPDRTGYSEAQGG</sequence>
<evidence type="ECO:0000313" key="1">
    <source>
        <dbReference type="EMBL" id="KWX11711.1"/>
    </source>
</evidence>
<name>A0A132NNZ6_GIAIN</name>
<proteinExistence type="predicted"/>
<dbReference type="Proteomes" id="UP000070089">
    <property type="component" value="Unassembled WGS sequence"/>
</dbReference>
<evidence type="ECO:0000313" key="2">
    <source>
        <dbReference type="Proteomes" id="UP000070089"/>
    </source>
</evidence>
<dbReference type="VEuPathDB" id="GiardiaDB:QR46_4338"/>
<protein>
    <submittedName>
        <fullName evidence="1">Putative membrane spanning protein</fullName>
    </submittedName>
</protein>
<comment type="caution">
    <text evidence="1">The sequence shown here is derived from an EMBL/GenBank/DDBJ whole genome shotgun (WGS) entry which is preliminary data.</text>
</comment>
<accession>A0A132NNZ6</accession>
<dbReference type="EMBL" id="JXTI01000162">
    <property type="protein sequence ID" value="KWX11711.1"/>
    <property type="molecule type" value="Genomic_DNA"/>
</dbReference>
<reference evidence="1 2" key="1">
    <citation type="journal article" date="2015" name="Mol. Biochem. Parasitol.">
        <title>Identification of polymorphic genes for use in assemblage B genotyping assays through comparative genomics of multiple assemblage B Giardia duodenalis isolates.</title>
        <authorList>
            <person name="Wielinga C."/>
            <person name="Thompson R.C."/>
            <person name="Monis P."/>
            <person name="Ryan U."/>
        </authorList>
    </citation>
    <scope>NUCLEOTIDE SEQUENCE [LARGE SCALE GENOMIC DNA]</scope>
    <source>
        <strain evidence="1 2">BAH15c1</strain>
    </source>
</reference>